<dbReference type="GO" id="GO:0006355">
    <property type="term" value="P:regulation of DNA-templated transcription"/>
    <property type="evidence" value="ECO:0007669"/>
    <property type="project" value="InterPro"/>
</dbReference>
<feature type="region of interest" description="Disordered" evidence="10">
    <location>
        <begin position="787"/>
        <end position="841"/>
    </location>
</feature>
<dbReference type="Proteomes" id="UP000070544">
    <property type="component" value="Unassembled WGS sequence"/>
</dbReference>
<dbReference type="EMBL" id="KQ965782">
    <property type="protein sequence ID" value="KXS13106.1"/>
    <property type="molecule type" value="Genomic_DNA"/>
</dbReference>
<evidence type="ECO:0000256" key="2">
    <source>
        <dbReference type="ARBA" id="ARBA00004496"/>
    </source>
</evidence>
<feature type="region of interest" description="Disordered" evidence="10">
    <location>
        <begin position="262"/>
        <end position="285"/>
    </location>
</feature>
<feature type="compositionally biased region" description="Pro residues" evidence="10">
    <location>
        <begin position="350"/>
        <end position="359"/>
    </location>
</feature>
<keyword evidence="5" id="KW-0597">Phosphoprotein</keyword>
<keyword evidence="13" id="KW-1185">Reference proteome</keyword>
<evidence type="ECO:0000256" key="7">
    <source>
        <dbReference type="ARBA" id="ARBA00023015"/>
    </source>
</evidence>
<protein>
    <recommendedName>
        <fullName evidence="11">Zinc-finger domain-containing protein</fullName>
    </recommendedName>
</protein>
<evidence type="ECO:0000256" key="10">
    <source>
        <dbReference type="SAM" id="MobiDB-lite"/>
    </source>
</evidence>
<dbReference type="InterPro" id="IPR040221">
    <property type="entry name" value="CDCA7/CDA7L"/>
</dbReference>
<feature type="compositionally biased region" description="Basic and acidic residues" evidence="10">
    <location>
        <begin position="787"/>
        <end position="799"/>
    </location>
</feature>
<dbReference type="Pfam" id="PF10497">
    <property type="entry name" value="zf-4CXXC_R1"/>
    <property type="match status" value="2"/>
</dbReference>
<keyword evidence="7" id="KW-0805">Transcription regulation</keyword>
<dbReference type="PANTHER" id="PTHR31169">
    <property type="entry name" value="OS05G0300700 PROTEIN"/>
    <property type="match status" value="1"/>
</dbReference>
<dbReference type="AlphaFoldDB" id="A0A139A8H5"/>
<feature type="region of interest" description="Disordered" evidence="10">
    <location>
        <begin position="1"/>
        <end position="115"/>
    </location>
</feature>
<name>A0A139A8H5_GONPJ</name>
<keyword evidence="9" id="KW-0539">Nucleus</keyword>
<evidence type="ECO:0000256" key="4">
    <source>
        <dbReference type="ARBA" id="ARBA00022499"/>
    </source>
</evidence>
<dbReference type="STRING" id="1344416.A0A139A8H5"/>
<dbReference type="PANTHER" id="PTHR31169:SF8">
    <property type="entry name" value="ZINC-FINGER DOMAIN OF MONOAMINE-OXIDASE A REPRESSOR R1 PROTEIN"/>
    <property type="match status" value="1"/>
</dbReference>
<evidence type="ECO:0000313" key="13">
    <source>
        <dbReference type="Proteomes" id="UP000070544"/>
    </source>
</evidence>
<keyword evidence="3" id="KW-0963">Cytoplasm</keyword>
<gene>
    <name evidence="12" type="ORF">M427DRAFT_71663</name>
</gene>
<feature type="compositionally biased region" description="Low complexity" evidence="10">
    <location>
        <begin position="266"/>
        <end position="278"/>
    </location>
</feature>
<evidence type="ECO:0000256" key="6">
    <source>
        <dbReference type="ARBA" id="ARBA00022843"/>
    </source>
</evidence>
<comment type="subcellular location">
    <subcellularLocation>
        <location evidence="2">Cytoplasm</location>
    </subcellularLocation>
    <subcellularLocation>
        <location evidence="1">Nucleus</location>
    </subcellularLocation>
</comment>
<sequence length="841" mass="92716">MPPPTPHFPPTSFEIVLTQPPASLRPFQSPDGKWRAPKSPLVRGMTPLRGQGAASPLQDKRNNPSAGPAPQVKGVAKPAPADGQQSGSKKRKAESDIENQNVDGAENRATKKRTKHTEIRIINGVVYDPVAGKTCRQCRQKTTEAWISCTKMILSGTKKNPTTKRCGAYYHIGRKCLLGRYGEDGVAIMAVEVPDGDARRNGHCGFSDEKYVWECPECRGICNCSICRKKQGLPPTGILSHHARKMGASVASLLASNPNLTSEVLSKSPKTPKPQKQTVGESAEDSLIATSAGMLVQAVKKAKPSINPKPKAPNAATGPILKNSVAGSTAAPTSSTVVPPKPPKPKAPPKPKVEPPLPEVTPISVDGVEGEVVGAWLQVREFARAFGEIFEIPKTTYRSICRQDLTLNVLANLVTAVIANADLERTDARVPAAKFNDILEELFKNYDKKVAGECGINYSKTKDLLLYDPKKGSRHREIVMEVQRCFEVTVKGGTRERLQCLSRVLDWILNNSSVAQNAIDEASKALHVQKSLHFQRITQHRRLMSLADIERRTKLLAAPPTAISEDMKKEDKAWDLRRKHELERYGHVEEWLETTVNPKMGGILRGGDFFGRDSHGNDYWTFGMGEEGTFEGELCNGKRKWRVWVRGEPWWEEEHKKLKAKAQSGALSGTKPKAGRLANEEFKQTSWFIVSASPPEVEPESKEKPSSQADRLAEWLGWWYGRTAAAAVPSSVEQPDPDVAVHKRLSQDEKIAECLRQLSRRAFLIEECDGEDRIVSEEDVDKAVEEAKERKAARKDAKGAENAATSGEQTAAVADDVKEEEDKQEDNKEDVSLEISDTNVD</sequence>
<evidence type="ECO:0000259" key="11">
    <source>
        <dbReference type="Pfam" id="PF10497"/>
    </source>
</evidence>
<organism evidence="12 13">
    <name type="scientific">Gonapodya prolifera (strain JEL478)</name>
    <name type="common">Monoblepharis prolifera</name>
    <dbReference type="NCBI Taxonomy" id="1344416"/>
    <lineage>
        <taxon>Eukaryota</taxon>
        <taxon>Fungi</taxon>
        <taxon>Fungi incertae sedis</taxon>
        <taxon>Chytridiomycota</taxon>
        <taxon>Chytridiomycota incertae sedis</taxon>
        <taxon>Monoblepharidomycetes</taxon>
        <taxon>Monoblepharidales</taxon>
        <taxon>Gonapodyaceae</taxon>
        <taxon>Gonapodya</taxon>
    </lineage>
</organism>
<feature type="region of interest" description="Disordered" evidence="10">
    <location>
        <begin position="301"/>
        <end position="361"/>
    </location>
</feature>
<keyword evidence="6" id="KW-0832">Ubl conjugation</keyword>
<evidence type="ECO:0000256" key="1">
    <source>
        <dbReference type="ARBA" id="ARBA00004123"/>
    </source>
</evidence>
<dbReference type="InterPro" id="IPR018866">
    <property type="entry name" value="Znf-4CXXC_R1"/>
</dbReference>
<keyword evidence="4" id="KW-1017">Isopeptide bond</keyword>
<feature type="domain" description="Zinc-finger" evidence="11">
    <location>
        <begin position="209"/>
        <end position="251"/>
    </location>
</feature>
<evidence type="ECO:0000256" key="3">
    <source>
        <dbReference type="ARBA" id="ARBA00022490"/>
    </source>
</evidence>
<evidence type="ECO:0000256" key="9">
    <source>
        <dbReference type="ARBA" id="ARBA00023242"/>
    </source>
</evidence>
<accession>A0A139A8H5</accession>
<evidence type="ECO:0000256" key="5">
    <source>
        <dbReference type="ARBA" id="ARBA00022553"/>
    </source>
</evidence>
<dbReference type="OrthoDB" id="298344at2759"/>
<reference evidence="12 13" key="1">
    <citation type="journal article" date="2015" name="Genome Biol. Evol.">
        <title>Phylogenomic analyses indicate that early fungi evolved digesting cell walls of algal ancestors of land plants.</title>
        <authorList>
            <person name="Chang Y."/>
            <person name="Wang S."/>
            <person name="Sekimoto S."/>
            <person name="Aerts A.L."/>
            <person name="Choi C."/>
            <person name="Clum A."/>
            <person name="LaButti K.M."/>
            <person name="Lindquist E.A."/>
            <person name="Yee Ngan C."/>
            <person name="Ohm R.A."/>
            <person name="Salamov A.A."/>
            <person name="Grigoriev I.V."/>
            <person name="Spatafora J.W."/>
            <person name="Berbee M.L."/>
        </authorList>
    </citation>
    <scope>NUCLEOTIDE SEQUENCE [LARGE SCALE GENOMIC DNA]</scope>
    <source>
        <strain evidence="12 13">JEL478</strain>
    </source>
</reference>
<keyword evidence="8" id="KW-0804">Transcription</keyword>
<dbReference type="GO" id="GO:0005634">
    <property type="term" value="C:nucleus"/>
    <property type="evidence" value="ECO:0007669"/>
    <property type="project" value="UniProtKB-SubCell"/>
</dbReference>
<evidence type="ECO:0000256" key="8">
    <source>
        <dbReference type="ARBA" id="ARBA00023163"/>
    </source>
</evidence>
<feature type="domain" description="Zinc-finger" evidence="11">
    <location>
        <begin position="127"/>
        <end position="186"/>
    </location>
</feature>
<proteinExistence type="predicted"/>
<evidence type="ECO:0000313" key="12">
    <source>
        <dbReference type="EMBL" id="KXS13106.1"/>
    </source>
</evidence>
<dbReference type="GO" id="GO:0005737">
    <property type="term" value="C:cytoplasm"/>
    <property type="evidence" value="ECO:0007669"/>
    <property type="project" value="UniProtKB-SubCell"/>
</dbReference>